<feature type="domain" description="Bacterial bifunctional deaminase-reductase C-terminal" evidence="1">
    <location>
        <begin position="2"/>
        <end position="89"/>
    </location>
</feature>
<dbReference type="Pfam" id="PF01872">
    <property type="entry name" value="RibD_C"/>
    <property type="match status" value="1"/>
</dbReference>
<accession>A0A7X0EWW9</accession>
<evidence type="ECO:0000313" key="2">
    <source>
        <dbReference type="EMBL" id="MBB6347447.1"/>
    </source>
</evidence>
<dbReference type="InterPro" id="IPR002734">
    <property type="entry name" value="RibDG_C"/>
</dbReference>
<evidence type="ECO:0000313" key="3">
    <source>
        <dbReference type="Proteomes" id="UP000583800"/>
    </source>
</evidence>
<dbReference type="SUPFAM" id="SSF53597">
    <property type="entry name" value="Dihydrofolate reductase-like"/>
    <property type="match status" value="1"/>
</dbReference>
<name>A0A7X0EWW9_9ACTN</name>
<dbReference type="Proteomes" id="UP000583800">
    <property type="component" value="Unassembled WGS sequence"/>
</dbReference>
<dbReference type="EMBL" id="JACHJB010000002">
    <property type="protein sequence ID" value="MBB6347447.1"/>
    <property type="molecule type" value="Genomic_DNA"/>
</dbReference>
<gene>
    <name evidence="2" type="ORF">FHU36_003992</name>
</gene>
<dbReference type="Gene3D" id="3.40.430.10">
    <property type="entry name" value="Dihydrofolate Reductase, subunit A"/>
    <property type="match status" value="1"/>
</dbReference>
<protein>
    <submittedName>
        <fullName evidence="2">Dihydrofolate reductase</fullName>
    </submittedName>
</protein>
<reference evidence="2 3" key="1">
    <citation type="submission" date="2020-08" db="EMBL/GenBank/DDBJ databases">
        <title>Sequencing the genomes of 1000 actinobacteria strains.</title>
        <authorList>
            <person name="Klenk H.-P."/>
        </authorList>
    </citation>
    <scope>NUCLEOTIDE SEQUENCE [LARGE SCALE GENOMIC DNA]</scope>
    <source>
        <strain evidence="2 3">DSM 45913</strain>
    </source>
</reference>
<dbReference type="GO" id="GO:0009231">
    <property type="term" value="P:riboflavin biosynthetic process"/>
    <property type="evidence" value="ECO:0007669"/>
    <property type="project" value="InterPro"/>
</dbReference>
<organism evidence="2 3">
    <name type="scientific">Nonomuraea muscovyensis</name>
    <dbReference type="NCBI Taxonomy" id="1124761"/>
    <lineage>
        <taxon>Bacteria</taxon>
        <taxon>Bacillati</taxon>
        <taxon>Actinomycetota</taxon>
        <taxon>Actinomycetes</taxon>
        <taxon>Streptosporangiales</taxon>
        <taxon>Streptosporangiaceae</taxon>
        <taxon>Nonomuraea</taxon>
    </lineage>
</organism>
<keyword evidence="3" id="KW-1185">Reference proteome</keyword>
<dbReference type="GO" id="GO:0008703">
    <property type="term" value="F:5-amino-6-(5-phosphoribosylamino)uracil reductase activity"/>
    <property type="evidence" value="ECO:0007669"/>
    <property type="project" value="InterPro"/>
</dbReference>
<dbReference type="AlphaFoldDB" id="A0A7X0EWW9"/>
<proteinExistence type="predicted"/>
<comment type="caution">
    <text evidence="2">The sequence shown here is derived from an EMBL/GenBank/DDBJ whole genome shotgun (WGS) entry which is preliminary data.</text>
</comment>
<evidence type="ECO:0000259" key="1">
    <source>
        <dbReference type="Pfam" id="PF01872"/>
    </source>
</evidence>
<dbReference type="InterPro" id="IPR024072">
    <property type="entry name" value="DHFR-like_dom_sf"/>
</dbReference>
<dbReference type="RefSeq" id="WP_185085392.1">
    <property type="nucleotide sequence ID" value="NZ_JACHJB010000002.1"/>
</dbReference>
<sequence>MRKIVAGLFISLDGVVESPEKWHFPYYNDELGEIVGAQMADSDAMLLGRHTYEEFAAYWPNPEPQAQDMAPYMNETPKYVVTTTLDSATWQNSTLVKGDVCDVPRLMSLFLPRSCRAGSAAG</sequence>